<evidence type="ECO:0000256" key="2">
    <source>
        <dbReference type="SAM" id="Phobius"/>
    </source>
</evidence>
<evidence type="ECO:0000256" key="3">
    <source>
        <dbReference type="SAM" id="SignalP"/>
    </source>
</evidence>
<reference evidence="4 5" key="1">
    <citation type="journal article" date="2019" name="Ecotoxicol. Environ. Saf.">
        <title>Microbial characterization of heavy metal resistant bacterial strains isolated from an electroplating wastewater treatment plant.</title>
        <authorList>
            <person name="Cai X."/>
            <person name="Zheng X."/>
            <person name="Zhang D."/>
            <person name="Iqbal W."/>
            <person name="Liu C."/>
            <person name="Yang B."/>
            <person name="Zhao X."/>
            <person name="Lu X."/>
            <person name="Mao Y."/>
        </authorList>
    </citation>
    <scope>NUCLEOTIDE SEQUENCE [LARGE SCALE GENOMIC DNA]</scope>
    <source>
        <strain evidence="4 5">Co1-1</strain>
    </source>
</reference>
<dbReference type="PANTHER" id="PTHR38443">
    <property type="match status" value="1"/>
</dbReference>
<sequence length="383" mass="41510">MKKSSVVTGCMITALLASQVVPLQTLAAEKNQVVEKASPATVTSPTLQELGTQAVLLKTYALTLLKQPTVTIAAMPDLSSYQSKAKEHARYWLDTVQPSFIDANQQLIDFQQKFQNYYNTLIEIAKKMETNSTAKQDFITGIMKLQESLNNHQNQIKTMSSNLQQFQKKFGTDAQNFIDAAKDAQKSLADKNGEVAQLTQKIETINSDITAQIGTIVGGTISMIAGIGAITLGTIVLFTTTATATPLIVPILAGIVAGTGGVIGGSVTVGFAAKKLEDKRKELQAVTEQLTTAKADAAALTLLTGQLNVFNDTIIKGKESVERFDENWNTLQQSFTELHNNVNQINPDSAVLQDKLAKIKKSVDDLATQAKQQEKVITDISYQ</sequence>
<name>A0A9X7M2Y7_BACCE</name>
<gene>
    <name evidence="4" type="ORF">D0437_31725</name>
</gene>
<feature type="signal peptide" evidence="3">
    <location>
        <begin position="1"/>
        <end position="27"/>
    </location>
</feature>
<keyword evidence="2" id="KW-0472">Membrane</keyword>
<feature type="chain" id="PRO_5040889783" description="Enterotoxin" evidence="3">
    <location>
        <begin position="28"/>
        <end position="383"/>
    </location>
</feature>
<keyword evidence="2" id="KW-1133">Transmembrane helix</keyword>
<evidence type="ECO:0000313" key="5">
    <source>
        <dbReference type="Proteomes" id="UP000321735"/>
    </source>
</evidence>
<dbReference type="PANTHER" id="PTHR38443:SF2">
    <property type="entry name" value="NON-HEMOLYTIC ENTEROTOXIN LYTIC COMPONENT L1"/>
    <property type="match status" value="1"/>
</dbReference>
<dbReference type="Gene3D" id="1.20.1170.10">
    <property type="match status" value="1"/>
</dbReference>
<dbReference type="InterPro" id="IPR008414">
    <property type="entry name" value="HBL"/>
</dbReference>
<dbReference type="CDD" id="cd22654">
    <property type="entry name" value="ClyA_NheA-like"/>
    <property type="match status" value="1"/>
</dbReference>
<feature type="transmembrane region" description="Helical" evidence="2">
    <location>
        <begin position="247"/>
        <end position="273"/>
    </location>
</feature>
<accession>A0A9X7M2Y7</accession>
<organism evidence="4 5">
    <name type="scientific">Bacillus cereus</name>
    <dbReference type="NCBI Taxonomy" id="1396"/>
    <lineage>
        <taxon>Bacteria</taxon>
        <taxon>Bacillati</taxon>
        <taxon>Bacillota</taxon>
        <taxon>Bacilli</taxon>
        <taxon>Bacillales</taxon>
        <taxon>Bacillaceae</taxon>
        <taxon>Bacillus</taxon>
        <taxon>Bacillus cereus group</taxon>
    </lineage>
</organism>
<dbReference type="Proteomes" id="UP000321735">
    <property type="component" value="Chromosome"/>
</dbReference>
<keyword evidence="1" id="KW-0175">Coiled coil</keyword>
<evidence type="ECO:0008006" key="6">
    <source>
        <dbReference type="Google" id="ProtNLM"/>
    </source>
</evidence>
<proteinExistence type="predicted"/>
<evidence type="ECO:0000313" key="4">
    <source>
        <dbReference type="EMBL" id="QDZ77794.1"/>
    </source>
</evidence>
<dbReference type="EMBL" id="CP031778">
    <property type="protein sequence ID" value="QDZ77794.1"/>
    <property type="molecule type" value="Genomic_DNA"/>
</dbReference>
<dbReference type="GO" id="GO:0016020">
    <property type="term" value="C:membrane"/>
    <property type="evidence" value="ECO:0007669"/>
    <property type="project" value="InterPro"/>
</dbReference>
<keyword evidence="2" id="KW-0812">Transmembrane</keyword>
<dbReference type="Pfam" id="PF05791">
    <property type="entry name" value="Bacillus_HBL"/>
    <property type="match status" value="1"/>
</dbReference>
<evidence type="ECO:0000256" key="1">
    <source>
        <dbReference type="SAM" id="Coils"/>
    </source>
</evidence>
<feature type="coiled-coil region" evidence="1">
    <location>
        <begin position="142"/>
        <end position="208"/>
    </location>
</feature>
<keyword evidence="3" id="KW-0732">Signal</keyword>
<protein>
    <recommendedName>
        <fullName evidence="6">Enterotoxin</fullName>
    </recommendedName>
</protein>
<dbReference type="AlphaFoldDB" id="A0A9X7M2Y7"/>
<dbReference type="SUPFAM" id="SSF58100">
    <property type="entry name" value="Bacterial hemolysins"/>
    <property type="match status" value="1"/>
</dbReference>
<dbReference type="InterPro" id="IPR052785">
    <property type="entry name" value="Enterotoxin_cmpnt"/>
</dbReference>